<dbReference type="EMBL" id="JAGIOO010000001">
    <property type="protein sequence ID" value="MBP2472573.1"/>
    <property type="molecule type" value="Genomic_DNA"/>
</dbReference>
<dbReference type="Pfam" id="PF01593">
    <property type="entry name" value="Amino_oxidase"/>
    <property type="match status" value="1"/>
</dbReference>
<dbReference type="PANTHER" id="PTHR42923">
    <property type="entry name" value="PROTOPORPHYRINOGEN OXIDASE"/>
    <property type="match status" value="1"/>
</dbReference>
<feature type="domain" description="Amine oxidase" evidence="1">
    <location>
        <begin position="38"/>
        <end position="482"/>
    </location>
</feature>
<dbReference type="InterPro" id="IPR050464">
    <property type="entry name" value="Zeta_carotene_desat/Oxidored"/>
</dbReference>
<comment type="caution">
    <text evidence="2">The sequence shown here is derived from an EMBL/GenBank/DDBJ whole genome shotgun (WGS) entry which is preliminary data.</text>
</comment>
<accession>A0ABS5A7K3</accession>
<organism evidence="2 3">
    <name type="scientific">Crossiella equi</name>
    <dbReference type="NCBI Taxonomy" id="130796"/>
    <lineage>
        <taxon>Bacteria</taxon>
        <taxon>Bacillati</taxon>
        <taxon>Actinomycetota</taxon>
        <taxon>Actinomycetes</taxon>
        <taxon>Pseudonocardiales</taxon>
        <taxon>Pseudonocardiaceae</taxon>
        <taxon>Crossiella</taxon>
    </lineage>
</organism>
<dbReference type="InterPro" id="IPR036188">
    <property type="entry name" value="FAD/NAD-bd_sf"/>
</dbReference>
<keyword evidence="3" id="KW-1185">Reference proteome</keyword>
<dbReference type="PANTHER" id="PTHR42923:SF43">
    <property type="entry name" value="AMINE OXIDASE"/>
    <property type="match status" value="1"/>
</dbReference>
<evidence type="ECO:0000313" key="3">
    <source>
        <dbReference type="Proteomes" id="UP001519363"/>
    </source>
</evidence>
<evidence type="ECO:0000259" key="1">
    <source>
        <dbReference type="Pfam" id="PF01593"/>
    </source>
</evidence>
<evidence type="ECO:0000313" key="2">
    <source>
        <dbReference type="EMBL" id="MBP2472573.1"/>
    </source>
</evidence>
<gene>
    <name evidence="2" type="ORF">JOF53_001445</name>
</gene>
<dbReference type="RefSeq" id="WP_086781547.1">
    <property type="nucleotide sequence ID" value="NZ_JAGIOO010000001.1"/>
</dbReference>
<protein>
    <submittedName>
        <fullName evidence="2">Isorenieratene synthase</fullName>
    </submittedName>
</protein>
<sequence>MTPLGTDRRAVKHLPAGHRLTTDHLPLAPKVVVIGGGIAGLAAATGLSDRGVEVVLLEREDYLGGRVGGWPTTLADGTRTTMTRGFHAFFRQYYNLRQLLRRADPELRALTPMADYPLLHGNGHADTFTGLPTTPPWNALAFISRSPTFTWGDLSTVDARRAMTLLDVRVPQTYAELDHMDAVEFLDRIGFPPAARDLAFEVFSRSFFSDPRLLSAAELAVMFHIYFLGSSEGLVFDVAADPFPHGLWEPLGRYLSGRGVDIRTGVHVSAVEPSARRRYAVHLTDALRPIEADAVVLATDVGGLRTVVGSSPGICTADWRGAVADLRTAPHFGVLRLWLDRPVRGDRAGFLGTAGFGPLDNISVLDRYEHQARDWAIRTDGSVVELHAYALPPDAVMVDIRAELLAQLHKVYPETQDAHIVDERFEVRSDCPLFLPGTHDQRLGIRTPEAFLVLAGDHVRTDLPVALMERAATTGFQAANTLLAKWDLLGRTLWTVPTQGRSPLLRALARRLR</sequence>
<reference evidence="2 3" key="1">
    <citation type="submission" date="2021-03" db="EMBL/GenBank/DDBJ databases">
        <title>Sequencing the genomes of 1000 actinobacteria strains.</title>
        <authorList>
            <person name="Klenk H.-P."/>
        </authorList>
    </citation>
    <scope>NUCLEOTIDE SEQUENCE [LARGE SCALE GENOMIC DNA]</scope>
    <source>
        <strain evidence="2 3">DSM 44580</strain>
    </source>
</reference>
<proteinExistence type="predicted"/>
<dbReference type="SUPFAM" id="SSF51905">
    <property type="entry name" value="FAD/NAD(P)-binding domain"/>
    <property type="match status" value="1"/>
</dbReference>
<dbReference type="Gene3D" id="3.50.50.60">
    <property type="entry name" value="FAD/NAD(P)-binding domain"/>
    <property type="match status" value="1"/>
</dbReference>
<dbReference type="InterPro" id="IPR002937">
    <property type="entry name" value="Amino_oxidase"/>
</dbReference>
<dbReference type="Proteomes" id="UP001519363">
    <property type="component" value="Unassembled WGS sequence"/>
</dbReference>
<name>A0ABS5A7K3_9PSEU</name>